<dbReference type="PRINTS" id="PR00463">
    <property type="entry name" value="EP450I"/>
</dbReference>
<dbReference type="PANTHER" id="PTHR24305">
    <property type="entry name" value="CYTOCHROME P450"/>
    <property type="match status" value="1"/>
</dbReference>
<comment type="similarity">
    <text evidence="1">Belongs to the cytochrome P450 family.</text>
</comment>
<reference evidence="7 8" key="1">
    <citation type="submission" date="2023-01" db="EMBL/GenBank/DDBJ databases">
        <title>Analysis of 21 Apiospora genomes using comparative genomics revels a genus with tremendous synthesis potential of carbohydrate active enzymes and secondary metabolites.</title>
        <authorList>
            <person name="Sorensen T."/>
        </authorList>
    </citation>
    <scope>NUCLEOTIDE SEQUENCE [LARGE SCALE GENOMIC DNA]</scope>
    <source>
        <strain evidence="7 8">CBS 117206</strain>
    </source>
</reference>
<protein>
    <submittedName>
        <fullName evidence="7">Cytochrome P450</fullName>
    </submittedName>
</protein>
<keyword evidence="4 5" id="KW-0408">Iron</keyword>
<comment type="caution">
    <text evidence="7">The sequence shown here is derived from an EMBL/GenBank/DDBJ whole genome shotgun (WGS) entry which is preliminary data.</text>
</comment>
<dbReference type="SUPFAM" id="SSF48264">
    <property type="entry name" value="Cytochrome P450"/>
    <property type="match status" value="1"/>
</dbReference>
<keyword evidence="6" id="KW-0732">Signal</keyword>
<dbReference type="GO" id="GO:0005506">
    <property type="term" value="F:iron ion binding"/>
    <property type="evidence" value="ECO:0007669"/>
    <property type="project" value="InterPro"/>
</dbReference>
<dbReference type="InterPro" id="IPR001128">
    <property type="entry name" value="Cyt_P450"/>
</dbReference>
<keyword evidence="2 5" id="KW-0349">Heme</keyword>
<dbReference type="GO" id="GO:0020037">
    <property type="term" value="F:heme binding"/>
    <property type="evidence" value="ECO:0007669"/>
    <property type="project" value="InterPro"/>
</dbReference>
<dbReference type="CDD" id="cd11070">
    <property type="entry name" value="CYP56-like"/>
    <property type="match status" value="1"/>
</dbReference>
<evidence type="ECO:0000256" key="3">
    <source>
        <dbReference type="ARBA" id="ARBA00022723"/>
    </source>
</evidence>
<keyword evidence="8" id="KW-1185">Reference proteome</keyword>
<dbReference type="GO" id="GO:0004497">
    <property type="term" value="F:monooxygenase activity"/>
    <property type="evidence" value="ECO:0007669"/>
    <property type="project" value="InterPro"/>
</dbReference>
<dbReference type="GO" id="GO:0016705">
    <property type="term" value="F:oxidoreductase activity, acting on paired donors, with incorporation or reduction of molecular oxygen"/>
    <property type="evidence" value="ECO:0007669"/>
    <property type="project" value="InterPro"/>
</dbReference>
<dbReference type="InterPro" id="IPR036396">
    <property type="entry name" value="Cyt_P450_sf"/>
</dbReference>
<dbReference type="AlphaFoldDB" id="A0AAW0QY57"/>
<comment type="cofactor">
    <cofactor evidence="5">
        <name>heme</name>
        <dbReference type="ChEBI" id="CHEBI:30413"/>
    </cofactor>
</comment>
<feature type="binding site" description="axial binding residue" evidence="5">
    <location>
        <position position="541"/>
    </location>
    <ligand>
        <name>heme</name>
        <dbReference type="ChEBI" id="CHEBI:30413"/>
    </ligand>
    <ligandPart>
        <name>Fe</name>
        <dbReference type="ChEBI" id="CHEBI:18248"/>
    </ligandPart>
</feature>
<dbReference type="Gene3D" id="1.10.630.10">
    <property type="entry name" value="Cytochrome P450"/>
    <property type="match status" value="1"/>
</dbReference>
<evidence type="ECO:0000256" key="6">
    <source>
        <dbReference type="SAM" id="SignalP"/>
    </source>
</evidence>
<organism evidence="7 8">
    <name type="scientific">Apiospora kogelbergensis</name>
    <dbReference type="NCBI Taxonomy" id="1337665"/>
    <lineage>
        <taxon>Eukaryota</taxon>
        <taxon>Fungi</taxon>
        <taxon>Dikarya</taxon>
        <taxon>Ascomycota</taxon>
        <taxon>Pezizomycotina</taxon>
        <taxon>Sordariomycetes</taxon>
        <taxon>Xylariomycetidae</taxon>
        <taxon>Amphisphaeriales</taxon>
        <taxon>Apiosporaceae</taxon>
        <taxon>Apiospora</taxon>
    </lineage>
</organism>
<evidence type="ECO:0000313" key="8">
    <source>
        <dbReference type="Proteomes" id="UP001392437"/>
    </source>
</evidence>
<feature type="signal peptide" evidence="6">
    <location>
        <begin position="1"/>
        <end position="27"/>
    </location>
</feature>
<gene>
    <name evidence="7" type="ORF">PG999_007390</name>
</gene>
<name>A0AAW0QY57_9PEZI</name>
<sequence>MLLASCLLAYVAWSAVCLEINVRKARALKIPIVRIPFSMNNNVWMVVQPLVWKVLKCLLPSIPWSSYPDFVRFSHRNLNFLEKSRPGALFGPVWALVSPGGVHMHFSDPDAIQDILSRWRDFVRPTYKYQMLAVYGPNVFTVELDDWSRHRKAIAAPFNEMTMSLVWGESLKQTKAMLHHWSTKSSGEMTGLSLSGDLKTLSLNVLASSAYGESYDFKGSAEWKRQGSSSTTESYRDALFMVQQNLILLMLIPYRLLKAGPWIPAKFRSIAQAAESLKTIMTKVVTEDLVALNQGREGTRGTITSLVRAFEEDESMSVPKESGIEAKRRKKGSLSVSEILGNTFVINVAGLDTTPNTLSYTLMLLAAHPEVQEWLHEEIHDVASDQMSLGPDISDDNGEGTHRPLQHNEKKKESVARCGDYSVLYSRLNRCQAVMLETLRLYPPITGVPKVVMTQGPQTLRVEGGQVLAIPPGVEVFPMFTGVQTDPRYWDDPDAWKPSRWIVKKQQPRQHDVGGERGEKETLLSPRKGTFYPWSGGPQYCIGKKFSQVEIVAVLACLFHSHRLHVTTRPGETGEQARQRARDCADDVNYDFLLKMNHPERVGLEWVRRGD</sequence>
<proteinExistence type="inferred from homology"/>
<evidence type="ECO:0000256" key="5">
    <source>
        <dbReference type="PIRSR" id="PIRSR602401-1"/>
    </source>
</evidence>
<feature type="chain" id="PRO_5043956892" evidence="6">
    <location>
        <begin position="28"/>
        <end position="611"/>
    </location>
</feature>
<dbReference type="EMBL" id="JAQQWP010000006">
    <property type="protein sequence ID" value="KAK8115321.1"/>
    <property type="molecule type" value="Genomic_DNA"/>
</dbReference>
<keyword evidence="3 5" id="KW-0479">Metal-binding</keyword>
<dbReference type="PRINTS" id="PR00385">
    <property type="entry name" value="P450"/>
</dbReference>
<dbReference type="Proteomes" id="UP001392437">
    <property type="component" value="Unassembled WGS sequence"/>
</dbReference>
<dbReference type="InterPro" id="IPR002401">
    <property type="entry name" value="Cyt_P450_E_grp-I"/>
</dbReference>
<evidence type="ECO:0000256" key="4">
    <source>
        <dbReference type="ARBA" id="ARBA00023004"/>
    </source>
</evidence>
<accession>A0AAW0QY57</accession>
<dbReference type="PANTHER" id="PTHR24305:SF166">
    <property type="entry name" value="CYTOCHROME P450 12A4, MITOCHONDRIAL-RELATED"/>
    <property type="match status" value="1"/>
</dbReference>
<evidence type="ECO:0000256" key="2">
    <source>
        <dbReference type="ARBA" id="ARBA00022617"/>
    </source>
</evidence>
<evidence type="ECO:0000256" key="1">
    <source>
        <dbReference type="ARBA" id="ARBA00010617"/>
    </source>
</evidence>
<dbReference type="Pfam" id="PF00067">
    <property type="entry name" value="p450"/>
    <property type="match status" value="2"/>
</dbReference>
<dbReference type="InterPro" id="IPR050121">
    <property type="entry name" value="Cytochrome_P450_monoxygenase"/>
</dbReference>
<evidence type="ECO:0000313" key="7">
    <source>
        <dbReference type="EMBL" id="KAK8115321.1"/>
    </source>
</evidence>